<feature type="region of interest" description="Disordered" evidence="8">
    <location>
        <begin position="257"/>
        <end position="298"/>
    </location>
</feature>
<sequence>MSGTASFDFGANPSPDRAQTAGSAVHHPPHHRSVLGAATTADMENTGLDYRASEGSAVHHPPHLGSTQRSATEVDNPGLDRRGSTVSRLTTMSSPEGMRHRRPTRSNTVTTYHEQNEHEAFMQPGAEPGIDTAAEDERLPAHLTNLKTNCEIHITDFSDIDLNHLQANNESLPLLLEQPRPTDLPCRWISVNGLSWDVIKALGNKYSLHRLAIEDLIHTHTRTKVDWYADHAFVVLTLQKLVRLHTHKGREGMCDCMKAEKDDDDDSDGKTTSPDSGSSDGNWWQRPKGKTGDLLPRYSDKDADGKMDEFVQAHSGVSENTPIKPIRTLHRYESAQIPEHTAFMEKHSVLTDEDLAVSVEQVSIFLLSDNTIISFFEHSAEDVEVPLLERLHSTETMLRRSCDASLMLQALIDAIVDLAVPVKDAYNKARKELQVDAMTNPDIKTSRALHIFGEEIDMLQNLFKPIVHLVNALRDHQSEPLLPTISHQNLRHEQQPADHDNTAPAAAAAAVAQPTPDPPPPQPASERHTPRDRDGLPTSLRKPSDFRAAALRRTETATSVSITPLAHTYFGDVLDHCITMIQTMEQMDASAANISTLIFNTVGAKTNNFMMILAVVTVFFSPLTFISGYFGMNLYVFTSSSSLAGRRHWLCDRLAAHSNGNGLNHPFSFFWVVAIPCLTAFMLIVFATMLWDNIGDFLAKRGIRAHRKSRARRR</sequence>
<dbReference type="PANTHER" id="PTHR46494:SF1">
    <property type="entry name" value="CORA FAMILY METAL ION TRANSPORTER (EUROFUNG)"/>
    <property type="match status" value="1"/>
</dbReference>
<gene>
    <name evidence="10" type="ORF">B0A55_03427</name>
</gene>
<proteinExistence type="inferred from homology"/>
<reference evidence="10 11" key="1">
    <citation type="submission" date="2017-03" db="EMBL/GenBank/DDBJ databases">
        <title>Genomes of endolithic fungi from Antarctica.</title>
        <authorList>
            <person name="Coleine C."/>
            <person name="Masonjones S."/>
            <person name="Stajich J.E."/>
        </authorList>
    </citation>
    <scope>NUCLEOTIDE SEQUENCE [LARGE SCALE GENOMIC DNA]</scope>
    <source>
        <strain evidence="10 11">CCFEE 5184</strain>
    </source>
</reference>
<dbReference type="GO" id="GO:0000287">
    <property type="term" value="F:magnesium ion binding"/>
    <property type="evidence" value="ECO:0007669"/>
    <property type="project" value="TreeGrafter"/>
</dbReference>
<dbReference type="PANTHER" id="PTHR46494">
    <property type="entry name" value="CORA FAMILY METAL ION TRANSPORTER (EUROFUNG)"/>
    <property type="match status" value="1"/>
</dbReference>
<accession>A0A4U0XQ85</accession>
<dbReference type="GO" id="GO:0005886">
    <property type="term" value="C:plasma membrane"/>
    <property type="evidence" value="ECO:0007669"/>
    <property type="project" value="UniProtKB-SubCell"/>
</dbReference>
<comment type="similarity">
    <text evidence="2">Belongs to the CorA metal ion transporter (MIT) (TC 1.A.35) family.</text>
</comment>
<dbReference type="InterPro" id="IPR045861">
    <property type="entry name" value="CorA_cytoplasmic_dom"/>
</dbReference>
<keyword evidence="3" id="KW-0813">Transport</keyword>
<evidence type="ECO:0000256" key="5">
    <source>
        <dbReference type="ARBA" id="ARBA00022692"/>
    </source>
</evidence>
<feature type="region of interest" description="Disordered" evidence="8">
    <location>
        <begin position="1"/>
        <end position="31"/>
    </location>
</feature>
<keyword evidence="7 9" id="KW-0472">Membrane</keyword>
<keyword evidence="5 9" id="KW-0812">Transmembrane</keyword>
<organism evidence="10 11">
    <name type="scientific">Friedmanniomyces simplex</name>
    <dbReference type="NCBI Taxonomy" id="329884"/>
    <lineage>
        <taxon>Eukaryota</taxon>
        <taxon>Fungi</taxon>
        <taxon>Dikarya</taxon>
        <taxon>Ascomycota</taxon>
        <taxon>Pezizomycotina</taxon>
        <taxon>Dothideomycetes</taxon>
        <taxon>Dothideomycetidae</taxon>
        <taxon>Mycosphaerellales</taxon>
        <taxon>Teratosphaeriaceae</taxon>
        <taxon>Friedmanniomyces</taxon>
    </lineage>
</organism>
<dbReference type="Proteomes" id="UP000309340">
    <property type="component" value="Unassembled WGS sequence"/>
</dbReference>
<evidence type="ECO:0000313" key="10">
    <source>
        <dbReference type="EMBL" id="TKA79650.1"/>
    </source>
</evidence>
<evidence type="ECO:0000256" key="6">
    <source>
        <dbReference type="ARBA" id="ARBA00022989"/>
    </source>
</evidence>
<feature type="region of interest" description="Disordered" evidence="8">
    <location>
        <begin position="491"/>
        <end position="545"/>
    </location>
</feature>
<evidence type="ECO:0000256" key="4">
    <source>
        <dbReference type="ARBA" id="ARBA00022475"/>
    </source>
</evidence>
<dbReference type="GO" id="GO:0015095">
    <property type="term" value="F:magnesium ion transmembrane transporter activity"/>
    <property type="evidence" value="ECO:0007669"/>
    <property type="project" value="TreeGrafter"/>
</dbReference>
<evidence type="ECO:0000256" key="7">
    <source>
        <dbReference type="ARBA" id="ARBA00023136"/>
    </source>
</evidence>
<dbReference type="Gene3D" id="3.30.460.20">
    <property type="entry name" value="CorA soluble domain-like"/>
    <property type="match status" value="1"/>
</dbReference>
<feature type="region of interest" description="Disordered" evidence="8">
    <location>
        <begin position="53"/>
        <end position="106"/>
    </location>
</feature>
<evidence type="ECO:0000256" key="8">
    <source>
        <dbReference type="SAM" id="MobiDB-lite"/>
    </source>
</evidence>
<dbReference type="STRING" id="329884.A0A4U0XQ85"/>
<protein>
    <submittedName>
        <fullName evidence="10">Uncharacterized protein</fullName>
    </submittedName>
</protein>
<feature type="compositionally biased region" description="Polar residues" evidence="8">
    <location>
        <begin position="84"/>
        <end position="94"/>
    </location>
</feature>
<evidence type="ECO:0000256" key="1">
    <source>
        <dbReference type="ARBA" id="ARBA00004651"/>
    </source>
</evidence>
<dbReference type="Gene3D" id="1.20.58.340">
    <property type="entry name" value="Magnesium transport protein CorA, transmembrane region"/>
    <property type="match status" value="2"/>
</dbReference>
<dbReference type="Pfam" id="PF01544">
    <property type="entry name" value="CorA"/>
    <property type="match status" value="1"/>
</dbReference>
<keyword evidence="6 9" id="KW-1133">Transmembrane helix</keyword>
<feature type="compositionally biased region" description="Low complexity" evidence="8">
    <location>
        <begin position="270"/>
        <end position="280"/>
    </location>
</feature>
<comment type="subcellular location">
    <subcellularLocation>
        <location evidence="1">Cell membrane</location>
        <topology evidence="1">Multi-pass membrane protein</topology>
    </subcellularLocation>
</comment>
<comment type="caution">
    <text evidence="10">The sequence shown here is derived from an EMBL/GenBank/DDBJ whole genome shotgun (WGS) entry which is preliminary data.</text>
</comment>
<dbReference type="OrthoDB" id="165352at2759"/>
<feature type="compositionally biased region" description="Basic and acidic residues" evidence="8">
    <location>
        <begin position="491"/>
        <end position="501"/>
    </location>
</feature>
<evidence type="ECO:0000313" key="11">
    <source>
        <dbReference type="Proteomes" id="UP000309340"/>
    </source>
</evidence>
<name>A0A4U0XQ85_9PEZI</name>
<evidence type="ECO:0000256" key="2">
    <source>
        <dbReference type="ARBA" id="ARBA00009765"/>
    </source>
</evidence>
<dbReference type="SUPFAM" id="SSF144083">
    <property type="entry name" value="Magnesium transport protein CorA, transmembrane region"/>
    <property type="match status" value="1"/>
</dbReference>
<keyword evidence="4" id="KW-1003">Cell membrane</keyword>
<dbReference type="AlphaFoldDB" id="A0A4U0XQ85"/>
<feature type="transmembrane region" description="Helical" evidence="9">
    <location>
        <begin position="669"/>
        <end position="691"/>
    </location>
</feature>
<dbReference type="GO" id="GO:0015087">
    <property type="term" value="F:cobalt ion transmembrane transporter activity"/>
    <property type="evidence" value="ECO:0007669"/>
    <property type="project" value="TreeGrafter"/>
</dbReference>
<feature type="compositionally biased region" description="Basic and acidic residues" evidence="8">
    <location>
        <begin position="525"/>
        <end position="535"/>
    </location>
</feature>
<dbReference type="InterPro" id="IPR002523">
    <property type="entry name" value="MgTranspt_CorA/ZnTranspt_ZntB"/>
</dbReference>
<dbReference type="GO" id="GO:0050897">
    <property type="term" value="F:cobalt ion binding"/>
    <property type="evidence" value="ECO:0007669"/>
    <property type="project" value="TreeGrafter"/>
</dbReference>
<dbReference type="InterPro" id="IPR045863">
    <property type="entry name" value="CorA_TM1_TM2"/>
</dbReference>
<evidence type="ECO:0000256" key="9">
    <source>
        <dbReference type="SAM" id="Phobius"/>
    </source>
</evidence>
<feature type="transmembrane region" description="Helical" evidence="9">
    <location>
        <begin position="609"/>
        <end position="632"/>
    </location>
</feature>
<dbReference type="SUPFAM" id="SSF143865">
    <property type="entry name" value="CorA soluble domain-like"/>
    <property type="match status" value="1"/>
</dbReference>
<keyword evidence="11" id="KW-1185">Reference proteome</keyword>
<dbReference type="EMBL" id="NAJQ01000085">
    <property type="protein sequence ID" value="TKA79650.1"/>
    <property type="molecule type" value="Genomic_DNA"/>
</dbReference>
<feature type="compositionally biased region" description="Low complexity" evidence="8">
    <location>
        <begin position="502"/>
        <end position="514"/>
    </location>
</feature>
<evidence type="ECO:0000256" key="3">
    <source>
        <dbReference type="ARBA" id="ARBA00022448"/>
    </source>
</evidence>